<name>A0A923E7G1_CLOTT</name>
<evidence type="ECO:0000259" key="1">
    <source>
        <dbReference type="PROSITE" id="PS51186"/>
    </source>
</evidence>
<reference evidence="2 3" key="1">
    <citation type="submission" date="2020-04" db="EMBL/GenBank/DDBJ databases">
        <title>Genomic insights into acetone-butanol-ethanol (ABE) fermentation by sequencing solventogenic clostridia strains.</title>
        <authorList>
            <person name="Brown S."/>
        </authorList>
    </citation>
    <scope>NUCLEOTIDE SEQUENCE [LARGE SCALE GENOMIC DNA]</scope>
    <source>
        <strain evidence="2 3">DJ011</strain>
    </source>
</reference>
<comment type="caution">
    <text evidence="2">The sequence shown here is derived from an EMBL/GenBank/DDBJ whole genome shotgun (WGS) entry which is preliminary data.</text>
</comment>
<accession>A0A923E7G1</accession>
<dbReference type="Gene3D" id="3.40.630.30">
    <property type="match status" value="1"/>
</dbReference>
<dbReference type="EMBL" id="JAAZWO010000008">
    <property type="protein sequence ID" value="MBC2397937.1"/>
    <property type="molecule type" value="Genomic_DNA"/>
</dbReference>
<dbReference type="PANTHER" id="PTHR43415">
    <property type="entry name" value="SPERMIDINE N(1)-ACETYLTRANSFERASE"/>
    <property type="match status" value="1"/>
</dbReference>
<sequence length="185" mass="21299">MIIETQRIEGKNLTWILRCPTKDDAIELSKLRVKIDGETENLDRESGEALLTPKDFEKLIYEDSIAEKTLFLVAEVDGKIVGFTRCERNKLSRFRHKAEFGICISKKYWGHGIGKVLLENILMWADTVGIEKISLTVVETNTKAIQLYKKYGFVEEGLLIKDRIHKDGNYYNTVIMGRLMDILPM</sequence>
<dbReference type="SUPFAM" id="SSF55729">
    <property type="entry name" value="Acyl-CoA N-acyltransferases (Nat)"/>
    <property type="match status" value="1"/>
</dbReference>
<evidence type="ECO:0000313" key="2">
    <source>
        <dbReference type="EMBL" id="MBC2397937.1"/>
    </source>
</evidence>
<gene>
    <name evidence="2" type="ORF">HGG79_09135</name>
</gene>
<proteinExistence type="predicted"/>
<feature type="domain" description="N-acetyltransferase" evidence="1">
    <location>
        <begin position="26"/>
        <end position="181"/>
    </location>
</feature>
<dbReference type="RefSeq" id="WP_173680165.1">
    <property type="nucleotide sequence ID" value="NZ_JAAZWO010000008.1"/>
</dbReference>
<organism evidence="2 3">
    <name type="scientific">Clostridium tetanomorphum</name>
    <dbReference type="NCBI Taxonomy" id="1553"/>
    <lineage>
        <taxon>Bacteria</taxon>
        <taxon>Bacillati</taxon>
        <taxon>Bacillota</taxon>
        <taxon>Clostridia</taxon>
        <taxon>Eubacteriales</taxon>
        <taxon>Clostridiaceae</taxon>
        <taxon>Clostridium</taxon>
    </lineage>
</organism>
<dbReference type="PANTHER" id="PTHR43415:SF3">
    <property type="entry name" value="GNAT-FAMILY ACETYLTRANSFERASE"/>
    <property type="match status" value="1"/>
</dbReference>
<dbReference type="Pfam" id="PF00583">
    <property type="entry name" value="Acetyltransf_1"/>
    <property type="match status" value="1"/>
</dbReference>
<dbReference type="CDD" id="cd04301">
    <property type="entry name" value="NAT_SF"/>
    <property type="match status" value="1"/>
</dbReference>
<evidence type="ECO:0000313" key="3">
    <source>
        <dbReference type="Proteomes" id="UP000563151"/>
    </source>
</evidence>
<dbReference type="PROSITE" id="PS51186">
    <property type="entry name" value="GNAT"/>
    <property type="match status" value="1"/>
</dbReference>
<dbReference type="Proteomes" id="UP000563151">
    <property type="component" value="Unassembled WGS sequence"/>
</dbReference>
<keyword evidence="3" id="KW-1185">Reference proteome</keyword>
<dbReference type="InterPro" id="IPR000182">
    <property type="entry name" value="GNAT_dom"/>
</dbReference>
<protein>
    <submittedName>
        <fullName evidence="2">GNAT family N-acetyltransferase</fullName>
    </submittedName>
</protein>
<dbReference type="InterPro" id="IPR016181">
    <property type="entry name" value="Acyl_CoA_acyltransferase"/>
</dbReference>
<dbReference type="AlphaFoldDB" id="A0A923E7G1"/>
<dbReference type="GO" id="GO:0016747">
    <property type="term" value="F:acyltransferase activity, transferring groups other than amino-acyl groups"/>
    <property type="evidence" value="ECO:0007669"/>
    <property type="project" value="InterPro"/>
</dbReference>